<dbReference type="AlphaFoldDB" id="A0A914LZ43"/>
<evidence type="ECO:0000256" key="1">
    <source>
        <dbReference type="SAM" id="MobiDB-lite"/>
    </source>
</evidence>
<evidence type="ECO:0000313" key="3">
    <source>
        <dbReference type="WBParaSite" id="Minc3s01067g20390"/>
    </source>
</evidence>
<dbReference type="WBParaSite" id="Minc3s01067g20390">
    <property type="protein sequence ID" value="Minc3s01067g20390"/>
    <property type="gene ID" value="Minc3s01067g20390"/>
</dbReference>
<name>A0A914LZ43_MELIC</name>
<accession>A0A914LZ43</accession>
<feature type="compositionally biased region" description="Basic and acidic residues" evidence="1">
    <location>
        <begin position="1"/>
        <end position="15"/>
    </location>
</feature>
<dbReference type="Proteomes" id="UP000887563">
    <property type="component" value="Unplaced"/>
</dbReference>
<feature type="compositionally biased region" description="Basic and acidic residues" evidence="1">
    <location>
        <begin position="32"/>
        <end position="44"/>
    </location>
</feature>
<organism evidence="2 3">
    <name type="scientific">Meloidogyne incognita</name>
    <name type="common">Southern root-knot nematode worm</name>
    <name type="synonym">Oxyuris incognita</name>
    <dbReference type="NCBI Taxonomy" id="6306"/>
    <lineage>
        <taxon>Eukaryota</taxon>
        <taxon>Metazoa</taxon>
        <taxon>Ecdysozoa</taxon>
        <taxon>Nematoda</taxon>
        <taxon>Chromadorea</taxon>
        <taxon>Rhabditida</taxon>
        <taxon>Tylenchina</taxon>
        <taxon>Tylenchomorpha</taxon>
        <taxon>Tylenchoidea</taxon>
        <taxon>Meloidogynidae</taxon>
        <taxon>Meloidogyninae</taxon>
        <taxon>Meloidogyne</taxon>
        <taxon>Meloidogyne incognita group</taxon>
    </lineage>
</organism>
<reference evidence="3" key="1">
    <citation type="submission" date="2022-11" db="UniProtKB">
        <authorList>
            <consortium name="WormBaseParasite"/>
        </authorList>
    </citation>
    <scope>IDENTIFICATION</scope>
</reference>
<keyword evidence="2" id="KW-1185">Reference proteome</keyword>
<protein>
    <submittedName>
        <fullName evidence="3">Candidate secreted effector</fullName>
    </submittedName>
</protein>
<evidence type="ECO:0000313" key="2">
    <source>
        <dbReference type="Proteomes" id="UP000887563"/>
    </source>
</evidence>
<feature type="region of interest" description="Disordered" evidence="1">
    <location>
        <begin position="1"/>
        <end position="105"/>
    </location>
</feature>
<feature type="compositionally biased region" description="Basic and acidic residues" evidence="1">
    <location>
        <begin position="61"/>
        <end position="77"/>
    </location>
</feature>
<proteinExistence type="predicted"/>
<sequence>MVSKDRKNREKERAALKKRRSDSVSVSSAEVVPEKRLNVERDDQSSINPDVFTAPTTPTHSHSDISEIVDDKMEQNKRGRPCKKRREGSGRKPENVDPVSHASEDFENEVVQGICRELDIDSIENSSQTSISFSTLRRSTRHSSTISRFSGISFDDKWPSNRPITHNC</sequence>